<evidence type="ECO:0000256" key="6">
    <source>
        <dbReference type="SAM" id="Phobius"/>
    </source>
</evidence>
<feature type="region of interest" description="Disordered" evidence="5">
    <location>
        <begin position="1"/>
        <end position="61"/>
    </location>
</feature>
<comment type="caution">
    <text evidence="8">The sequence shown here is derived from an EMBL/GenBank/DDBJ whole genome shotgun (WGS) entry which is preliminary data.</text>
</comment>
<dbReference type="EMBL" id="QFOZ01000008">
    <property type="protein sequence ID" value="PZP88660.1"/>
    <property type="molecule type" value="Genomic_DNA"/>
</dbReference>
<feature type="compositionally biased region" description="Polar residues" evidence="5">
    <location>
        <begin position="44"/>
        <end position="61"/>
    </location>
</feature>
<dbReference type="InterPro" id="IPR007829">
    <property type="entry name" value="TM2"/>
</dbReference>
<comment type="subcellular location">
    <subcellularLocation>
        <location evidence="1">Membrane</location>
        <topology evidence="1">Multi-pass membrane protein</topology>
    </subcellularLocation>
</comment>
<keyword evidence="3 6" id="KW-1133">Transmembrane helix</keyword>
<reference evidence="8 9" key="1">
    <citation type="submission" date="2017-08" db="EMBL/GenBank/DDBJ databases">
        <title>Infants hospitalized years apart are colonized by the same room-sourced microbial strains.</title>
        <authorList>
            <person name="Brooks B."/>
            <person name="Olm M.R."/>
            <person name="Firek B.A."/>
            <person name="Baker R."/>
            <person name="Thomas B.C."/>
            <person name="Morowitz M.J."/>
            <person name="Banfield J.F."/>
        </authorList>
    </citation>
    <scope>NUCLEOTIDE SEQUENCE [LARGE SCALE GENOMIC DNA]</scope>
    <source>
        <strain evidence="8">S2_006_000_R1_57</strain>
    </source>
</reference>
<dbReference type="RefSeq" id="WP_303678858.1">
    <property type="nucleotide sequence ID" value="NZ_QFOZ01000008.1"/>
</dbReference>
<evidence type="ECO:0000256" key="4">
    <source>
        <dbReference type="ARBA" id="ARBA00023136"/>
    </source>
</evidence>
<feature type="compositionally biased region" description="Low complexity" evidence="5">
    <location>
        <begin position="1"/>
        <end position="17"/>
    </location>
</feature>
<keyword evidence="2 6" id="KW-0812">Transmembrane</keyword>
<feature type="transmembrane region" description="Helical" evidence="6">
    <location>
        <begin position="111"/>
        <end position="129"/>
    </location>
</feature>
<evidence type="ECO:0000256" key="3">
    <source>
        <dbReference type="ARBA" id="ARBA00022989"/>
    </source>
</evidence>
<evidence type="ECO:0000313" key="8">
    <source>
        <dbReference type="EMBL" id="PZP88660.1"/>
    </source>
</evidence>
<dbReference type="GO" id="GO:0016020">
    <property type="term" value="C:membrane"/>
    <property type="evidence" value="ECO:0007669"/>
    <property type="project" value="UniProtKB-SubCell"/>
</dbReference>
<evidence type="ECO:0000313" key="9">
    <source>
        <dbReference type="Proteomes" id="UP000248606"/>
    </source>
</evidence>
<dbReference type="AlphaFoldDB" id="A0A2W5IAB3"/>
<feature type="compositionally biased region" description="Polar residues" evidence="5">
    <location>
        <begin position="18"/>
        <end position="30"/>
    </location>
</feature>
<organism evidence="8 9">
    <name type="scientific">Lawsonella clevelandensis</name>
    <dbReference type="NCBI Taxonomy" id="1528099"/>
    <lineage>
        <taxon>Bacteria</taxon>
        <taxon>Bacillati</taxon>
        <taxon>Actinomycetota</taxon>
        <taxon>Actinomycetes</taxon>
        <taxon>Mycobacteriales</taxon>
        <taxon>Lawsonellaceae</taxon>
        <taxon>Lawsonella</taxon>
    </lineage>
</organism>
<evidence type="ECO:0000256" key="5">
    <source>
        <dbReference type="SAM" id="MobiDB-lite"/>
    </source>
</evidence>
<feature type="domain" description="TM2" evidence="7">
    <location>
        <begin position="106"/>
        <end position="148"/>
    </location>
</feature>
<feature type="transmembrane region" description="Helical" evidence="6">
    <location>
        <begin position="141"/>
        <end position="174"/>
    </location>
</feature>
<protein>
    <recommendedName>
        <fullName evidence="7">TM2 domain-containing protein</fullName>
    </recommendedName>
</protein>
<evidence type="ECO:0000256" key="1">
    <source>
        <dbReference type="ARBA" id="ARBA00004141"/>
    </source>
</evidence>
<accession>A0A2W5IAB3</accession>
<dbReference type="Proteomes" id="UP000248606">
    <property type="component" value="Unassembled WGS sequence"/>
</dbReference>
<keyword evidence="4 6" id="KW-0472">Membrane</keyword>
<dbReference type="Pfam" id="PF05154">
    <property type="entry name" value="TM2"/>
    <property type="match status" value="1"/>
</dbReference>
<proteinExistence type="predicted"/>
<feature type="non-terminal residue" evidence="8">
    <location>
        <position position="1"/>
    </location>
</feature>
<name>A0A2W5IAB3_9ACTN</name>
<evidence type="ECO:0000259" key="7">
    <source>
        <dbReference type="Pfam" id="PF05154"/>
    </source>
</evidence>
<sequence>SNTVPVSNPVPAPNAVTTANTVPAPNSMSVPNAAPGSAPVYGHPQNSYPQNTYPAQQYPQTQAGYGAGQNTAYGAPYTSPNPAGQPMQNGVGYNGFPDGAQAAPKPKEKMIAALLSFFLGGFGAANFYMGKNSFGFIKLGILLLTIFLSFLTIVIPPILIMVILAGTALGIWNLVEFIMILTGKDPYRCDADGVPLV</sequence>
<evidence type="ECO:0000256" key="2">
    <source>
        <dbReference type="ARBA" id="ARBA00022692"/>
    </source>
</evidence>
<gene>
    <name evidence="8" type="ORF">DI579_05425</name>
</gene>